<dbReference type="CDD" id="cd03788">
    <property type="entry name" value="GT20_TPS"/>
    <property type="match status" value="1"/>
</dbReference>
<dbReference type="CDD" id="cd01627">
    <property type="entry name" value="HAD_TPP"/>
    <property type="match status" value="1"/>
</dbReference>
<dbReference type="SUPFAM" id="SSF53756">
    <property type="entry name" value="UDP-Glycosyltransferase/glycogen phosphorylase"/>
    <property type="match status" value="1"/>
</dbReference>
<dbReference type="InterPro" id="IPR003337">
    <property type="entry name" value="Trehalose_PPase"/>
</dbReference>
<dbReference type="Gene3D" id="3.40.50.2000">
    <property type="entry name" value="Glycogen Phosphorylase B"/>
    <property type="match status" value="2"/>
</dbReference>
<accession>A0ABT8KN18</accession>
<name>A0ABT8KN18_9BACT</name>
<dbReference type="NCBIfam" id="TIGR00685">
    <property type="entry name" value="T6PP"/>
    <property type="match status" value="1"/>
</dbReference>
<reference evidence="3" key="1">
    <citation type="submission" date="2023-06" db="EMBL/GenBank/DDBJ databases">
        <title>Genomic of Parafulvivirga corallium.</title>
        <authorList>
            <person name="Wang G."/>
        </authorList>
    </citation>
    <scope>NUCLEOTIDE SEQUENCE</scope>
    <source>
        <strain evidence="3">BMA10</strain>
    </source>
</reference>
<dbReference type="InterPro" id="IPR023214">
    <property type="entry name" value="HAD_sf"/>
</dbReference>
<evidence type="ECO:0000313" key="4">
    <source>
        <dbReference type="Proteomes" id="UP001172082"/>
    </source>
</evidence>
<proteinExistence type="inferred from homology"/>
<dbReference type="InterPro" id="IPR036412">
    <property type="entry name" value="HAD-like_sf"/>
</dbReference>
<dbReference type="EMBL" id="JAUJEA010000004">
    <property type="protein sequence ID" value="MDN5202101.1"/>
    <property type="molecule type" value="Genomic_DNA"/>
</dbReference>
<comment type="similarity">
    <text evidence="2">Belongs to the glycosyltransferase 20 family.</text>
</comment>
<evidence type="ECO:0000256" key="2">
    <source>
        <dbReference type="ARBA" id="ARBA00008799"/>
    </source>
</evidence>
<dbReference type="RefSeq" id="WP_346752127.1">
    <property type="nucleotide sequence ID" value="NZ_JAUJEA010000004.1"/>
</dbReference>
<dbReference type="PANTHER" id="PTHR10788">
    <property type="entry name" value="TREHALOSE-6-PHOSPHATE SYNTHASE"/>
    <property type="match status" value="1"/>
</dbReference>
<dbReference type="Pfam" id="PF02358">
    <property type="entry name" value="Trehalose_PPase"/>
    <property type="match status" value="1"/>
</dbReference>
<dbReference type="PANTHER" id="PTHR10788:SF106">
    <property type="entry name" value="BCDNA.GH08860"/>
    <property type="match status" value="1"/>
</dbReference>
<dbReference type="SUPFAM" id="SSF56784">
    <property type="entry name" value="HAD-like"/>
    <property type="match status" value="1"/>
</dbReference>
<sequence>MSKIIIIANRLPVSITINKGEVELKPSAGGLATGLKSLHTDKEIVWLGWPGISTEDPELQNEITKKLGEMKMHPVFIPAEQFEKYYDGFSNETLWPLFHYFQQYTIYQTTYWMAYKEVNHIFMEALVNIADKHDIFWVHDYHLMLVPNLIRKKFRKASIGFFLHIPFPSYELFRTLPWRDELLQGIIGANLIGFHTYDYVRHFMSAVSRILHLDHHFLGRISLNDRIVEVDSFPMGIDYNKYANAVEEEETKIEIERYKRTVGNEKIILAIDRLDYSKALPKRLKAFDRFLELNPDYKGKISMVVILVPSRASVKQYQDLKDEIDLSVGKINGKYGTSTWTPIHYYYRAFRFSRLIAWYHIAPIALVTPFRDGMNLVSKEYIATKKDGKGVLILSEMAGSAKELTTALQVNPNSTADIVRAMHEALNMPEEEQVRRNRFMQSIIKRNNIDNWAKNFLERMEVVQKESELLYNKHFNSKIESQLLKDFVDSQRRLIFLDYDGTLVNFVPNPEDAKPTDELINMLNVLAKDDKNKLVIISGRDKDTLGEWFKDLNIDMIAEHGVWHKPCKEDWAMMANFNDGWKPEIKDFLQQFVDRTPGSFIEEKSYSIAWHYRKTDPGLAEIRKNELTDKLGILISGSNLQMQDGNKVIEVKSSFMNKGKAATHWLKDGDWPFILAIGDDYTDEDTFRALPKEAYTLKVGLTSTAARFNIDSVEDVRALLDKLVVN</sequence>
<protein>
    <submittedName>
        <fullName evidence="3">Bifunctional alpha,alpha-trehalose-phosphate synthase (UDP-forming)/trehalose-phosphatase</fullName>
    </submittedName>
</protein>
<evidence type="ECO:0000256" key="1">
    <source>
        <dbReference type="ARBA" id="ARBA00006330"/>
    </source>
</evidence>
<comment type="similarity">
    <text evidence="1">In the C-terminal section; belongs to the trehalose phosphatase family.</text>
</comment>
<comment type="caution">
    <text evidence="3">The sequence shown here is derived from an EMBL/GenBank/DDBJ whole genome shotgun (WGS) entry which is preliminary data.</text>
</comment>
<dbReference type="Gene3D" id="3.30.70.1020">
    <property type="entry name" value="Trehalose-6-phosphate phosphatase related protein, domain 2"/>
    <property type="match status" value="1"/>
</dbReference>
<keyword evidence="4" id="KW-1185">Reference proteome</keyword>
<dbReference type="Gene3D" id="3.40.50.1000">
    <property type="entry name" value="HAD superfamily/HAD-like"/>
    <property type="match status" value="1"/>
</dbReference>
<dbReference type="InterPro" id="IPR006379">
    <property type="entry name" value="HAD-SF_hydro_IIB"/>
</dbReference>
<organism evidence="3 4">
    <name type="scientific">Splendidivirga corallicola</name>
    <dbReference type="NCBI Taxonomy" id="3051826"/>
    <lineage>
        <taxon>Bacteria</taxon>
        <taxon>Pseudomonadati</taxon>
        <taxon>Bacteroidota</taxon>
        <taxon>Cytophagia</taxon>
        <taxon>Cytophagales</taxon>
        <taxon>Splendidivirgaceae</taxon>
        <taxon>Splendidivirga</taxon>
    </lineage>
</organism>
<evidence type="ECO:0000313" key="3">
    <source>
        <dbReference type="EMBL" id="MDN5202101.1"/>
    </source>
</evidence>
<dbReference type="InterPro" id="IPR001830">
    <property type="entry name" value="Glyco_trans_20"/>
</dbReference>
<dbReference type="NCBIfam" id="TIGR01484">
    <property type="entry name" value="HAD-SF-IIB"/>
    <property type="match status" value="1"/>
</dbReference>
<dbReference type="NCBIfam" id="NF011071">
    <property type="entry name" value="PRK14501.1"/>
    <property type="match status" value="1"/>
</dbReference>
<dbReference type="Proteomes" id="UP001172082">
    <property type="component" value="Unassembled WGS sequence"/>
</dbReference>
<gene>
    <name evidence="3" type="ORF">QQ008_12025</name>
</gene>
<dbReference type="Pfam" id="PF00982">
    <property type="entry name" value="Glyco_transf_20"/>
    <property type="match status" value="1"/>
</dbReference>